<protein>
    <submittedName>
        <fullName evidence="2">Xylose isomerase-like TIM barrel</fullName>
    </submittedName>
</protein>
<evidence type="ECO:0000313" key="2">
    <source>
        <dbReference type="EMBL" id="OEZ98130.1"/>
    </source>
</evidence>
<dbReference type="PATRIC" id="fig|762836.4.peg.3501"/>
<name>A0A1E7WHL8_9BURK</name>
<dbReference type="OrthoDB" id="2555274at2"/>
<reference evidence="3" key="1">
    <citation type="journal article" date="2016" name="Front. Microbiol.">
        <title>Molecular Keys to the Janthinobacterium and Duganella spp. Interaction with the Plant Pathogen Fusarium graminearum.</title>
        <authorList>
            <person name="Haack F.S."/>
            <person name="Poehlein A."/>
            <person name="Kroger C."/>
            <person name="Voigt C.A."/>
            <person name="Piepenbring M."/>
            <person name="Bode H.B."/>
            <person name="Daniel R."/>
            <person name="Schafer W."/>
            <person name="Streit W.R."/>
        </authorList>
    </citation>
    <scope>NUCLEOTIDE SEQUENCE [LARGE SCALE GENOMIC DNA]</scope>
    <source>
        <strain evidence="3">T54</strain>
    </source>
</reference>
<dbReference type="RefSeq" id="WP_070249573.1">
    <property type="nucleotide sequence ID" value="NZ_LROM01000093.1"/>
</dbReference>
<organism evidence="2 3">
    <name type="scientific">Duganella phyllosphaerae</name>
    <dbReference type="NCBI Taxonomy" id="762836"/>
    <lineage>
        <taxon>Bacteria</taxon>
        <taxon>Pseudomonadati</taxon>
        <taxon>Pseudomonadota</taxon>
        <taxon>Betaproteobacteria</taxon>
        <taxon>Burkholderiales</taxon>
        <taxon>Oxalobacteraceae</taxon>
        <taxon>Telluria group</taxon>
        <taxon>Duganella</taxon>
    </lineage>
</organism>
<dbReference type="Pfam" id="PF01261">
    <property type="entry name" value="AP_endonuc_2"/>
    <property type="match status" value="1"/>
</dbReference>
<dbReference type="InterPro" id="IPR036237">
    <property type="entry name" value="Xyl_isomerase-like_sf"/>
</dbReference>
<keyword evidence="3" id="KW-1185">Reference proteome</keyword>
<evidence type="ECO:0000259" key="1">
    <source>
        <dbReference type="Pfam" id="PF01261"/>
    </source>
</evidence>
<dbReference type="Gene3D" id="3.20.20.150">
    <property type="entry name" value="Divalent-metal-dependent TIM barrel enzymes"/>
    <property type="match status" value="1"/>
</dbReference>
<evidence type="ECO:0000313" key="3">
    <source>
        <dbReference type="Proteomes" id="UP000175989"/>
    </source>
</evidence>
<dbReference type="InterPro" id="IPR013022">
    <property type="entry name" value="Xyl_isomerase-like_TIM-brl"/>
</dbReference>
<dbReference type="SUPFAM" id="SSF51658">
    <property type="entry name" value="Xylose isomerase-like"/>
    <property type="match status" value="1"/>
</dbReference>
<dbReference type="EMBL" id="LROM01000093">
    <property type="protein sequence ID" value="OEZ98130.1"/>
    <property type="molecule type" value="Genomic_DNA"/>
</dbReference>
<feature type="domain" description="Xylose isomerase-like TIM barrel" evidence="1">
    <location>
        <begin position="22"/>
        <end position="186"/>
    </location>
</feature>
<keyword evidence="2" id="KW-0413">Isomerase</keyword>
<proteinExistence type="predicted"/>
<accession>A0A1E7WHL8</accession>
<sequence length="271" mass="30037">MKVEIFAAHWGNNELPPDVFIEHVKAAGFDGIELSLPLDAAAREDWTGRIADAGLALIVGQWETALVPEFTAHRAALAELLHNACAARPLHVNSQTGKDYFTFEQNRELLDMAAAIAREYGVPIYHETHRSRWSAHPALALPYLRQLPDLQLTADLSHWCCACESLLGDQPQLLAETLPRVRHIHARVGHEQGPQVADFRAPESQAALAAHLAWWDEVVRLRRAAGAERLTITPEFGPVPYTQTLPYTGAAVSNAWQLNVAMLGVLRQRYG</sequence>
<comment type="caution">
    <text evidence="2">The sequence shown here is derived from an EMBL/GenBank/DDBJ whole genome shotgun (WGS) entry which is preliminary data.</text>
</comment>
<dbReference type="AlphaFoldDB" id="A0A1E7WHL8"/>
<dbReference type="Proteomes" id="UP000175989">
    <property type="component" value="Unassembled WGS sequence"/>
</dbReference>
<dbReference type="GO" id="GO:0016853">
    <property type="term" value="F:isomerase activity"/>
    <property type="evidence" value="ECO:0007669"/>
    <property type="project" value="UniProtKB-KW"/>
</dbReference>
<gene>
    <name evidence="2" type="ORF">DUPY_34030</name>
</gene>